<name>A0A7S2TQP7_9EUKA</name>
<evidence type="ECO:0000313" key="9">
    <source>
        <dbReference type="EMBL" id="CAD9762934.1"/>
    </source>
</evidence>
<dbReference type="InterPro" id="IPR036721">
    <property type="entry name" value="RCK_C_sf"/>
</dbReference>
<accession>A0A7S2TQP7</accession>
<feature type="transmembrane region" description="Helical" evidence="7">
    <location>
        <begin position="64"/>
        <end position="85"/>
    </location>
</feature>
<comment type="subcellular location">
    <subcellularLocation>
        <location evidence="1">Membrane</location>
        <topology evidence="1">Multi-pass membrane protein</topology>
    </subcellularLocation>
</comment>
<dbReference type="InterPro" id="IPR006037">
    <property type="entry name" value="RCK_C"/>
</dbReference>
<dbReference type="Gene3D" id="3.30.70.1450">
    <property type="entry name" value="Regulator of K+ conductance, C-terminal domain"/>
    <property type="match status" value="1"/>
</dbReference>
<feature type="transmembrane region" description="Helical" evidence="7">
    <location>
        <begin position="105"/>
        <end position="128"/>
    </location>
</feature>
<dbReference type="GO" id="GO:0005886">
    <property type="term" value="C:plasma membrane"/>
    <property type="evidence" value="ECO:0007669"/>
    <property type="project" value="TreeGrafter"/>
</dbReference>
<dbReference type="InterPro" id="IPR051679">
    <property type="entry name" value="DASS-Related_Transporters"/>
</dbReference>
<evidence type="ECO:0000259" key="8">
    <source>
        <dbReference type="PROSITE" id="PS51202"/>
    </source>
</evidence>
<feature type="transmembrane region" description="Helical" evidence="7">
    <location>
        <begin position="451"/>
        <end position="484"/>
    </location>
</feature>
<dbReference type="Pfam" id="PF03600">
    <property type="entry name" value="CitMHS"/>
    <property type="match status" value="1"/>
</dbReference>
<organism evidence="9">
    <name type="scientific">Lotharella oceanica</name>
    <dbReference type="NCBI Taxonomy" id="641309"/>
    <lineage>
        <taxon>Eukaryota</taxon>
        <taxon>Sar</taxon>
        <taxon>Rhizaria</taxon>
        <taxon>Cercozoa</taxon>
        <taxon>Chlorarachniophyceae</taxon>
        <taxon>Lotharella</taxon>
    </lineage>
</organism>
<dbReference type="EMBL" id="HBHP01015156">
    <property type="protein sequence ID" value="CAD9762934.1"/>
    <property type="molecule type" value="Transcribed_RNA"/>
</dbReference>
<keyword evidence="6 7" id="KW-0472">Membrane</keyword>
<evidence type="ECO:0000256" key="6">
    <source>
        <dbReference type="ARBA" id="ARBA00023136"/>
    </source>
</evidence>
<dbReference type="SUPFAM" id="SSF116726">
    <property type="entry name" value="TrkA C-terminal domain-like"/>
    <property type="match status" value="1"/>
</dbReference>
<evidence type="ECO:0000256" key="3">
    <source>
        <dbReference type="ARBA" id="ARBA00022692"/>
    </source>
</evidence>
<feature type="transmembrane region" description="Helical" evidence="7">
    <location>
        <begin position="534"/>
        <end position="554"/>
    </location>
</feature>
<sequence length="561" mass="61220">MNYVARYVLRRPTTVRLALARLIPPVMLMSAFMSNTAIVGILAPVVQHWARECRLPARVLLLPLNYATIFGGMLSLIGTSTNLIATSYAAQESNEQFHNFGFFTIGYVGLPCCIIAYVYLIIMAPIILREKEENVARKGRGSHHSSSNYFVTSVQITNLSSSKKTAESEGFCDCDALKLIELLRLEEDEKKGPRTVSVESFVEIEPTESLESSRYMVFTDDAENIPLQIGDILVFQGPCDEMATSLFRNSNLVPVGSRQSAKLESSYKKRRLITVVIAIGSTLEGETVASIRFRQNYAAVVLAVHRQFSTLTNDLRDIQLQPGDALLLEASEGFVKKHLHDPAFISIMTLDGDLMSVLPSHRPGDALIAANTLLMIIVTVSTGVLELPIACLLGVFISLFTRVISQKEVLQSISGRTLVIIGCGFGLAIVLQKTGTSKILADGLTNLGSYFFTLVVIFFLTAICSNIISPPATVLLLFSVVFSIPNTTADHHVQKALGVLMIAASCSIVSPYSYQTNLIIMEIGGYEPKDFVMLGGPLVFLTGLVTCVLARWAVWGGGTFV</sequence>
<dbReference type="GO" id="GO:0008324">
    <property type="term" value="F:monoatomic cation transmembrane transporter activity"/>
    <property type="evidence" value="ECO:0007669"/>
    <property type="project" value="InterPro"/>
</dbReference>
<dbReference type="GO" id="GO:0006813">
    <property type="term" value="P:potassium ion transport"/>
    <property type="evidence" value="ECO:0007669"/>
    <property type="project" value="InterPro"/>
</dbReference>
<evidence type="ECO:0000256" key="5">
    <source>
        <dbReference type="ARBA" id="ARBA00022989"/>
    </source>
</evidence>
<evidence type="ECO:0000256" key="1">
    <source>
        <dbReference type="ARBA" id="ARBA00004141"/>
    </source>
</evidence>
<reference evidence="9" key="1">
    <citation type="submission" date="2021-01" db="EMBL/GenBank/DDBJ databases">
        <authorList>
            <person name="Corre E."/>
            <person name="Pelletier E."/>
            <person name="Niang G."/>
            <person name="Scheremetjew M."/>
            <person name="Finn R."/>
            <person name="Kale V."/>
            <person name="Holt S."/>
            <person name="Cochrane G."/>
            <person name="Meng A."/>
            <person name="Brown T."/>
            <person name="Cohen L."/>
        </authorList>
    </citation>
    <scope>NUCLEOTIDE SEQUENCE</scope>
    <source>
        <strain evidence="9">CCMP622</strain>
    </source>
</reference>
<dbReference type="AlphaFoldDB" id="A0A7S2TQP7"/>
<evidence type="ECO:0000256" key="2">
    <source>
        <dbReference type="ARBA" id="ARBA00022448"/>
    </source>
</evidence>
<dbReference type="PANTHER" id="PTHR43652:SF2">
    <property type="entry name" value="BASIC AMINO ACID ANTIPORTER YFCC-RELATED"/>
    <property type="match status" value="1"/>
</dbReference>
<feature type="transmembrane region" description="Helical" evidence="7">
    <location>
        <begin position="496"/>
        <end position="514"/>
    </location>
</feature>
<keyword evidence="3 7" id="KW-0812">Transmembrane</keyword>
<dbReference type="InterPro" id="IPR004680">
    <property type="entry name" value="Cit_transptr-like_dom"/>
</dbReference>
<evidence type="ECO:0000256" key="7">
    <source>
        <dbReference type="SAM" id="Phobius"/>
    </source>
</evidence>
<keyword evidence="2" id="KW-0813">Transport</keyword>
<proteinExistence type="predicted"/>
<dbReference type="PROSITE" id="PS51202">
    <property type="entry name" value="RCK_C"/>
    <property type="match status" value="1"/>
</dbReference>
<keyword evidence="5 7" id="KW-1133">Transmembrane helix</keyword>
<feature type="transmembrane region" description="Helical" evidence="7">
    <location>
        <begin position="22"/>
        <end position="43"/>
    </location>
</feature>
<dbReference type="Pfam" id="PF02080">
    <property type="entry name" value="TrkA_C"/>
    <property type="match status" value="1"/>
</dbReference>
<feature type="transmembrane region" description="Helical" evidence="7">
    <location>
        <begin position="368"/>
        <end position="401"/>
    </location>
</feature>
<gene>
    <name evidence="9" type="ORF">LSP00402_LOCUS9405</name>
</gene>
<evidence type="ECO:0000256" key="4">
    <source>
        <dbReference type="ARBA" id="ARBA00022737"/>
    </source>
</evidence>
<dbReference type="PANTHER" id="PTHR43652">
    <property type="entry name" value="BASIC AMINO ACID ANTIPORTER YFCC-RELATED"/>
    <property type="match status" value="1"/>
</dbReference>
<feature type="domain" description="RCK C-terminal" evidence="8">
    <location>
        <begin position="258"/>
        <end position="345"/>
    </location>
</feature>
<keyword evidence="4" id="KW-0677">Repeat</keyword>
<protein>
    <recommendedName>
        <fullName evidence="8">RCK C-terminal domain-containing protein</fullName>
    </recommendedName>
</protein>
<feature type="transmembrane region" description="Helical" evidence="7">
    <location>
        <begin position="413"/>
        <end position="431"/>
    </location>
</feature>